<evidence type="ECO:0000313" key="3">
    <source>
        <dbReference type="Proteomes" id="UP000005435"/>
    </source>
</evidence>
<dbReference type="HOGENOM" id="CLU_079577_0_0_9"/>
<feature type="transmembrane region" description="Helical" evidence="1">
    <location>
        <begin position="78"/>
        <end position="95"/>
    </location>
</feature>
<keyword evidence="1" id="KW-0472">Membrane</keyword>
<proteinExistence type="predicted"/>
<evidence type="ECO:0000313" key="2">
    <source>
        <dbReference type="EMBL" id="AEV67151.1"/>
    </source>
</evidence>
<accession>G8LS90</accession>
<evidence type="ECO:0000256" key="1">
    <source>
        <dbReference type="SAM" id="Phobius"/>
    </source>
</evidence>
<dbReference type="Proteomes" id="UP000005435">
    <property type="component" value="Chromosome"/>
</dbReference>
<name>G8LS90_ACECE</name>
<keyword evidence="3" id="KW-1185">Reference proteome</keyword>
<protein>
    <recommendedName>
        <fullName evidence="4">Flp pilus assembly protein TadB</fullName>
    </recommendedName>
</protein>
<evidence type="ECO:0008006" key="4">
    <source>
        <dbReference type="Google" id="ProtNLM"/>
    </source>
</evidence>
<keyword evidence="1" id="KW-0812">Transmembrane</keyword>
<feature type="transmembrane region" description="Helical" evidence="1">
    <location>
        <begin position="40"/>
        <end position="58"/>
    </location>
</feature>
<feature type="transmembrane region" description="Helical" evidence="1">
    <location>
        <begin position="257"/>
        <end position="279"/>
    </location>
</feature>
<dbReference type="KEGG" id="ccl:Clocl_0422"/>
<reference evidence="3" key="1">
    <citation type="submission" date="2011-12" db="EMBL/GenBank/DDBJ databases">
        <title>Complete sequence of Clostridium clariflavum DSM 19732.</title>
        <authorList>
            <consortium name="US DOE Joint Genome Institute"/>
            <person name="Lucas S."/>
            <person name="Han J."/>
            <person name="Lapidus A."/>
            <person name="Cheng J.-F."/>
            <person name="Goodwin L."/>
            <person name="Pitluck S."/>
            <person name="Peters L."/>
            <person name="Teshima H."/>
            <person name="Detter J.C."/>
            <person name="Han C."/>
            <person name="Tapia R."/>
            <person name="Land M."/>
            <person name="Hauser L."/>
            <person name="Kyrpides N."/>
            <person name="Ivanova N."/>
            <person name="Pagani I."/>
            <person name="Kitzmiller T."/>
            <person name="Lynd L."/>
            <person name="Izquierdo J."/>
            <person name="Woyke T."/>
        </authorList>
    </citation>
    <scope>NUCLEOTIDE SEQUENCE [LARGE SCALE GENOMIC DNA]</scope>
    <source>
        <strain evidence="3">DSM 19732 / NBRC 101661 / EBR45</strain>
    </source>
</reference>
<dbReference type="eggNOG" id="COG4965">
    <property type="taxonomic scope" value="Bacteria"/>
</dbReference>
<keyword evidence="1" id="KW-1133">Transmembrane helix</keyword>
<dbReference type="RefSeq" id="WP_014253783.1">
    <property type="nucleotide sequence ID" value="NC_016627.1"/>
</dbReference>
<reference evidence="2 3" key="2">
    <citation type="journal article" date="2012" name="Stand. Genomic Sci.">
        <title>Complete Genome Sequence of Clostridium clariflavum DSM 19732.</title>
        <authorList>
            <person name="Izquierdo J.A."/>
            <person name="Goodwin L."/>
            <person name="Davenport K.W."/>
            <person name="Teshima H."/>
            <person name="Bruce D."/>
            <person name="Detter C."/>
            <person name="Tapia R."/>
            <person name="Han S."/>
            <person name="Land M."/>
            <person name="Hauser L."/>
            <person name="Jeffries C.D."/>
            <person name="Han J."/>
            <person name="Pitluck S."/>
            <person name="Nolan M."/>
            <person name="Chen A."/>
            <person name="Huntemann M."/>
            <person name="Mavromatis K."/>
            <person name="Mikhailova N."/>
            <person name="Liolios K."/>
            <person name="Woyke T."/>
            <person name="Lynd L.R."/>
        </authorList>
    </citation>
    <scope>NUCLEOTIDE SEQUENCE [LARGE SCALE GENOMIC DNA]</scope>
    <source>
        <strain evidence="3">DSM 19732 / NBRC 101661 / EBR45</strain>
    </source>
</reference>
<sequence length="288" mass="32176">MGIFRGKKKVEEKEPEYYLSATNIPTINYKVYYMKAVEKIGYFLLAFIAGAAVGYLFYGGIGRDELGQPTNLTRVLDIIIPSVVGLLAGKIYLPIRTQQIKDKRIRILKNQFRDMLESVATSLGAGKNVPDSFIAAYNDMRVQYSDDAYIVKEIEVINSGIQNNIGIEELLEDFGRRSGIEDIMSFANVFNICYRKGGNIKDIIKNTYIILSEKMEIAEDIETIVTANKTEQTIMIFLPIGLVAVIKMMSPEFAANFSSLVGIISTSIAIGAFVIAYFIGREILDIKI</sequence>
<organism evidence="2 3">
    <name type="scientific">Acetivibrio clariflavus (strain DSM 19732 / NBRC 101661 / EBR45)</name>
    <name type="common">Clostridium clariflavum</name>
    <dbReference type="NCBI Taxonomy" id="720554"/>
    <lineage>
        <taxon>Bacteria</taxon>
        <taxon>Bacillati</taxon>
        <taxon>Bacillota</taxon>
        <taxon>Clostridia</taxon>
        <taxon>Eubacteriales</taxon>
        <taxon>Oscillospiraceae</taxon>
        <taxon>Acetivibrio</taxon>
    </lineage>
</organism>
<dbReference type="OrthoDB" id="9796142at2"/>
<dbReference type="EMBL" id="CP003065">
    <property type="protein sequence ID" value="AEV67151.1"/>
    <property type="molecule type" value="Genomic_DNA"/>
</dbReference>
<dbReference type="AlphaFoldDB" id="G8LS90"/>
<gene>
    <name evidence="2" type="ordered locus">Clocl_0422</name>
</gene>
<dbReference type="STRING" id="720554.Clocl_0422"/>